<proteinExistence type="predicted"/>
<dbReference type="Pfam" id="PF07510">
    <property type="entry name" value="GmrSD_C"/>
    <property type="match status" value="1"/>
</dbReference>
<dbReference type="EMBL" id="AP022871">
    <property type="protein sequence ID" value="BCB86616.1"/>
    <property type="molecule type" value="Genomic_DNA"/>
</dbReference>
<keyword evidence="4" id="KW-1185">Reference proteome</keyword>
<dbReference type="InterPro" id="IPR011089">
    <property type="entry name" value="GmrSD_C"/>
</dbReference>
<organism evidence="3 4">
    <name type="scientific">Phytohabitans suffuscus</name>
    <dbReference type="NCBI Taxonomy" id="624315"/>
    <lineage>
        <taxon>Bacteria</taxon>
        <taxon>Bacillati</taxon>
        <taxon>Actinomycetota</taxon>
        <taxon>Actinomycetes</taxon>
        <taxon>Micromonosporales</taxon>
        <taxon>Micromonosporaceae</taxon>
    </lineage>
</organism>
<evidence type="ECO:0000259" key="2">
    <source>
        <dbReference type="Pfam" id="PF07510"/>
    </source>
</evidence>
<dbReference type="PANTHER" id="PTHR35149">
    <property type="entry name" value="SLL5132 PROTEIN"/>
    <property type="match status" value="1"/>
</dbReference>
<sequence>MKPDTRTARELFQADVRYLVPLYQRSYVWQEEDQWQPLWEDIEVILDHRLNGGDDNFSHFLGAIVLEQPIHTPGTIPTYTVIDGQQRLTTLQLVLAAAGTVAAEVGAARDAALLAKLTYNDDLTAEGEERFKVWPTNADRAAFQTVMSQDPPIAGHHYEPGNRIEQACTFFRTTMRKWIEEAGDETAQQRRTALLRVTLSDLLKLVSITLEPGDNAQIIFETLNARGTPLLALDLVKNAIFHAATRQKLKVDQLYDEVWRPQLDQNHWQQMQRQGRLNRPRADLFLMHWLGMKLQEVVPATELFTRFRQRILDRSNPPDAGDLVRELCRDAEILRSFDHQPPGSVEATFFDRLGVLDTSAILPLVLLLFRDQRVSVDRRRRALKVLESWLVRRSLMRLTVKNYNQQVPAMLKRIANDPERADEVLIDHLRSGVGQVSRWPTDRELTQYLTTRPMYGSIAAPRLVMALAAVEQSLYAAKVDIPQVPKGLSLEHVMPREWEPHWPLPTDIDEAEATRRRDDHLHRLGNLTLVAGPLNSAMSNDAWPAKQAELNKHSKLLINVELTREYGQFFDETAIDERSELLGNRICAIWPGPHAWVHGS</sequence>
<feature type="domain" description="GmrSD restriction endonucleases C-terminal" evidence="2">
    <location>
        <begin position="439"/>
        <end position="582"/>
    </location>
</feature>
<dbReference type="AlphaFoldDB" id="A0A6F8YKM3"/>
<evidence type="ECO:0000259" key="1">
    <source>
        <dbReference type="Pfam" id="PF03235"/>
    </source>
</evidence>
<evidence type="ECO:0000313" key="3">
    <source>
        <dbReference type="EMBL" id="BCB86616.1"/>
    </source>
</evidence>
<evidence type="ECO:0008006" key="5">
    <source>
        <dbReference type="Google" id="ProtNLM"/>
    </source>
</evidence>
<dbReference type="Pfam" id="PF03235">
    <property type="entry name" value="GmrSD_N"/>
    <property type="match status" value="1"/>
</dbReference>
<accession>A0A6F8YKM3</accession>
<dbReference type="InterPro" id="IPR004919">
    <property type="entry name" value="GmrSD_N"/>
</dbReference>
<dbReference type="Proteomes" id="UP000503011">
    <property type="component" value="Chromosome"/>
</dbReference>
<reference evidence="3 4" key="2">
    <citation type="submission" date="2020-03" db="EMBL/GenBank/DDBJ databases">
        <authorList>
            <person name="Ichikawa N."/>
            <person name="Kimura A."/>
            <person name="Kitahashi Y."/>
            <person name="Uohara A."/>
        </authorList>
    </citation>
    <scope>NUCLEOTIDE SEQUENCE [LARGE SCALE GENOMIC DNA]</scope>
    <source>
        <strain evidence="3 4">NBRC 105367</strain>
    </source>
</reference>
<evidence type="ECO:0000313" key="4">
    <source>
        <dbReference type="Proteomes" id="UP000503011"/>
    </source>
</evidence>
<reference evidence="3 4" key="1">
    <citation type="submission" date="2020-03" db="EMBL/GenBank/DDBJ databases">
        <title>Whole genome shotgun sequence of Phytohabitans suffuscus NBRC 105367.</title>
        <authorList>
            <person name="Komaki H."/>
            <person name="Tamura T."/>
        </authorList>
    </citation>
    <scope>NUCLEOTIDE SEQUENCE [LARGE SCALE GENOMIC DNA]</scope>
    <source>
        <strain evidence="3 4">NBRC 105367</strain>
    </source>
</reference>
<gene>
    <name evidence="3" type="ORF">Psuf_039290</name>
</gene>
<dbReference type="RefSeq" id="WP_173158362.1">
    <property type="nucleotide sequence ID" value="NZ_AP022871.1"/>
</dbReference>
<name>A0A6F8YKM3_9ACTN</name>
<dbReference type="PANTHER" id="PTHR35149:SF1">
    <property type="entry name" value="DUF5655 DOMAIN-CONTAINING PROTEIN"/>
    <property type="match status" value="1"/>
</dbReference>
<feature type="domain" description="GmrSD restriction endonucleases N-terminal" evidence="1">
    <location>
        <begin position="10"/>
        <end position="241"/>
    </location>
</feature>
<dbReference type="KEGG" id="psuu:Psuf_039290"/>
<protein>
    <recommendedName>
        <fullName evidence="5">DUF262 domain-containing protein</fullName>
    </recommendedName>
</protein>